<dbReference type="PANTHER" id="PTHR22946:SF5">
    <property type="entry name" value="PEPTIDASE S9 PROLYL OLIGOPEPTIDASE CATALYTIC DOMAIN-CONTAINING PROTEIN"/>
    <property type="match status" value="1"/>
</dbReference>
<keyword evidence="1" id="KW-0378">Hydrolase</keyword>
<comment type="caution">
    <text evidence="4">The sequence shown here is derived from an EMBL/GenBank/DDBJ whole genome shotgun (WGS) entry which is preliminary data.</text>
</comment>
<dbReference type="Pfam" id="PF12697">
    <property type="entry name" value="Abhydrolase_6"/>
    <property type="match status" value="1"/>
</dbReference>
<keyword evidence="5" id="KW-1185">Reference proteome</keyword>
<dbReference type="AlphaFoldDB" id="A0A7W9BBT9"/>
<evidence type="ECO:0000256" key="1">
    <source>
        <dbReference type="ARBA" id="ARBA00022801"/>
    </source>
</evidence>
<dbReference type="InterPro" id="IPR029058">
    <property type="entry name" value="AB_hydrolase_fold"/>
</dbReference>
<comment type="similarity">
    <text evidence="2">Belongs to the AB hydrolase superfamily. FUS2 hydrolase family.</text>
</comment>
<reference evidence="4 5" key="1">
    <citation type="submission" date="2020-08" db="EMBL/GenBank/DDBJ databases">
        <title>Genomic Encyclopedia of Type Strains, Phase IV (KMG-IV): sequencing the most valuable type-strain genomes for metagenomic binning, comparative biology and taxonomic classification.</title>
        <authorList>
            <person name="Goeker M."/>
        </authorList>
    </citation>
    <scope>NUCLEOTIDE SEQUENCE [LARGE SCALE GENOMIC DNA]</scope>
    <source>
        <strain evidence="4 5">DSM 100044</strain>
    </source>
</reference>
<proteinExistence type="inferred from homology"/>
<dbReference type="InterPro" id="IPR000073">
    <property type="entry name" value="AB_hydrolase_1"/>
</dbReference>
<dbReference type="PROSITE" id="PS00708">
    <property type="entry name" value="PRO_ENDOPEP_SER"/>
    <property type="match status" value="1"/>
</dbReference>
<dbReference type="Proteomes" id="UP000546200">
    <property type="component" value="Unassembled WGS sequence"/>
</dbReference>
<evidence type="ECO:0000313" key="4">
    <source>
        <dbReference type="EMBL" id="MBB5714330.1"/>
    </source>
</evidence>
<dbReference type="InterPro" id="IPR050261">
    <property type="entry name" value="FrsA_esterase"/>
</dbReference>
<dbReference type="Gene3D" id="3.40.50.1820">
    <property type="entry name" value="alpha/beta hydrolase"/>
    <property type="match status" value="1"/>
</dbReference>
<evidence type="ECO:0000259" key="3">
    <source>
        <dbReference type="Pfam" id="PF12697"/>
    </source>
</evidence>
<dbReference type="RefSeq" id="WP_184055552.1">
    <property type="nucleotide sequence ID" value="NZ_JACIJK010000003.1"/>
</dbReference>
<feature type="domain" description="AB hydrolase-1" evidence="3">
    <location>
        <begin position="29"/>
        <end position="217"/>
    </location>
</feature>
<evidence type="ECO:0000313" key="5">
    <source>
        <dbReference type="Proteomes" id="UP000546200"/>
    </source>
</evidence>
<evidence type="ECO:0000256" key="2">
    <source>
        <dbReference type="ARBA" id="ARBA00038115"/>
    </source>
</evidence>
<accession>A0A7W9BBT9</accession>
<organism evidence="4 5">
    <name type="scientific">Sphingomonas aerophila</name>
    <dbReference type="NCBI Taxonomy" id="1344948"/>
    <lineage>
        <taxon>Bacteria</taxon>
        <taxon>Pseudomonadati</taxon>
        <taxon>Pseudomonadota</taxon>
        <taxon>Alphaproteobacteria</taxon>
        <taxon>Sphingomonadales</taxon>
        <taxon>Sphingomonadaceae</taxon>
        <taxon>Sphingomonas</taxon>
    </lineage>
</organism>
<dbReference type="InterPro" id="IPR002471">
    <property type="entry name" value="Pept_S9_AS"/>
</dbReference>
<dbReference type="SUPFAM" id="SSF53474">
    <property type="entry name" value="alpha/beta-Hydrolases"/>
    <property type="match status" value="1"/>
</dbReference>
<dbReference type="EMBL" id="JACIJK010000003">
    <property type="protein sequence ID" value="MBB5714330.1"/>
    <property type="molecule type" value="Genomic_DNA"/>
</dbReference>
<gene>
    <name evidence="4" type="ORF">FHS94_001161</name>
</gene>
<dbReference type="PANTHER" id="PTHR22946">
    <property type="entry name" value="DIENELACTONE HYDROLASE DOMAIN-CONTAINING PROTEIN-RELATED"/>
    <property type="match status" value="1"/>
</dbReference>
<name>A0A7W9BBT9_9SPHN</name>
<protein>
    <recommendedName>
        <fullName evidence="3">AB hydrolase-1 domain-containing protein</fullName>
    </recommendedName>
</protein>
<dbReference type="GO" id="GO:0004252">
    <property type="term" value="F:serine-type endopeptidase activity"/>
    <property type="evidence" value="ECO:0007669"/>
    <property type="project" value="InterPro"/>
</dbReference>
<dbReference type="GO" id="GO:0006508">
    <property type="term" value="P:proteolysis"/>
    <property type="evidence" value="ECO:0007669"/>
    <property type="project" value="InterPro"/>
</dbReference>
<sequence length="266" mass="29149">MTDQVFDIVVDDQQIEATMVVPQTLIPGVLFIHGWGVDRETYLNRAREIAALGCICLLFDMRGHAATVDQRDEVTREDNLNDVIAAYDQLAAHPLVDPAAIAVVGSSYGGYLAAVLTAVRPIRWLGMRVPALYKDEDWFIPKQELRDHGLEEFRLGQVSAQENRALGACAAFKGDVLLVKSGCDEVIPDPVIRNYLAALGGVRSLTFRVIEGADHALSDLPWQQSYASLLLGWVNEMVISAREDGTALDTRVGLAPSLRREPANPA</sequence>